<dbReference type="GO" id="GO:0015385">
    <property type="term" value="F:sodium:proton antiporter activity"/>
    <property type="evidence" value="ECO:0007669"/>
    <property type="project" value="TreeGrafter"/>
</dbReference>
<keyword evidence="2" id="KW-0813">Transport</keyword>
<dbReference type="Pfam" id="PF04066">
    <property type="entry name" value="MrpF_PhaF"/>
    <property type="match status" value="1"/>
</dbReference>
<protein>
    <recommendedName>
        <fullName evidence="9">PH regulation protein F</fullName>
    </recommendedName>
</protein>
<evidence type="ECO:0000256" key="3">
    <source>
        <dbReference type="ARBA" id="ARBA00022475"/>
    </source>
</evidence>
<reference evidence="8" key="1">
    <citation type="submission" date="2018-05" db="EMBL/GenBank/DDBJ databases">
        <authorList>
            <person name="Lanie J.A."/>
            <person name="Ng W.-L."/>
            <person name="Kazmierczak K.M."/>
            <person name="Andrzejewski T.M."/>
            <person name="Davidsen T.M."/>
            <person name="Wayne K.J."/>
            <person name="Tettelin H."/>
            <person name="Glass J.I."/>
            <person name="Rusch D."/>
            <person name="Podicherti R."/>
            <person name="Tsui H.-C.T."/>
            <person name="Winkler M.E."/>
        </authorList>
    </citation>
    <scope>NUCLEOTIDE SEQUENCE</scope>
</reference>
<organism evidence="8">
    <name type="scientific">marine metagenome</name>
    <dbReference type="NCBI Taxonomy" id="408172"/>
    <lineage>
        <taxon>unclassified sequences</taxon>
        <taxon>metagenomes</taxon>
        <taxon>ecological metagenomes</taxon>
    </lineage>
</organism>
<evidence type="ECO:0000256" key="4">
    <source>
        <dbReference type="ARBA" id="ARBA00022692"/>
    </source>
</evidence>
<dbReference type="PANTHER" id="PTHR34702:SF1">
    <property type="entry name" value="NA(+)_H(+) ANTIPORTER SUBUNIT F"/>
    <property type="match status" value="1"/>
</dbReference>
<sequence>MSVLLGTVAIALGVVMLLSLYRVVKGPTIFDRLTGLGLIGSKTIVLVIVLGSWNEQVGLYVDIALSYGLLSFIGTLVLAKYFEVSSGAAGGSE</sequence>
<keyword evidence="3" id="KW-1003">Cell membrane</keyword>
<dbReference type="GO" id="GO:0005886">
    <property type="term" value="C:plasma membrane"/>
    <property type="evidence" value="ECO:0007669"/>
    <property type="project" value="UniProtKB-SubCell"/>
</dbReference>
<keyword evidence="6 7" id="KW-0472">Membrane</keyword>
<dbReference type="EMBL" id="UINC01008841">
    <property type="protein sequence ID" value="SVA39729.1"/>
    <property type="molecule type" value="Genomic_DNA"/>
</dbReference>
<feature type="transmembrane region" description="Helical" evidence="7">
    <location>
        <begin position="36"/>
        <end position="53"/>
    </location>
</feature>
<evidence type="ECO:0000256" key="5">
    <source>
        <dbReference type="ARBA" id="ARBA00022989"/>
    </source>
</evidence>
<evidence type="ECO:0000256" key="1">
    <source>
        <dbReference type="ARBA" id="ARBA00004651"/>
    </source>
</evidence>
<dbReference type="InterPro" id="IPR007208">
    <property type="entry name" value="MrpF/PhaF-like"/>
</dbReference>
<evidence type="ECO:0008006" key="9">
    <source>
        <dbReference type="Google" id="ProtNLM"/>
    </source>
</evidence>
<evidence type="ECO:0000256" key="2">
    <source>
        <dbReference type="ARBA" id="ARBA00022448"/>
    </source>
</evidence>
<evidence type="ECO:0000256" key="6">
    <source>
        <dbReference type="ARBA" id="ARBA00023136"/>
    </source>
</evidence>
<keyword evidence="4 7" id="KW-0812">Transmembrane</keyword>
<name>A0A381VH82_9ZZZZ</name>
<accession>A0A381VH82</accession>
<keyword evidence="5 7" id="KW-1133">Transmembrane helix</keyword>
<proteinExistence type="predicted"/>
<feature type="transmembrane region" description="Helical" evidence="7">
    <location>
        <begin position="59"/>
        <end position="79"/>
    </location>
</feature>
<dbReference type="PANTHER" id="PTHR34702">
    <property type="entry name" value="NA(+)/H(+) ANTIPORTER SUBUNIT F1"/>
    <property type="match status" value="1"/>
</dbReference>
<gene>
    <name evidence="8" type="ORF">METZ01_LOCUS92583</name>
</gene>
<dbReference type="AlphaFoldDB" id="A0A381VH82"/>
<evidence type="ECO:0000256" key="7">
    <source>
        <dbReference type="SAM" id="Phobius"/>
    </source>
</evidence>
<feature type="transmembrane region" description="Helical" evidence="7">
    <location>
        <begin position="6"/>
        <end position="24"/>
    </location>
</feature>
<evidence type="ECO:0000313" key="8">
    <source>
        <dbReference type="EMBL" id="SVA39729.1"/>
    </source>
</evidence>
<comment type="subcellular location">
    <subcellularLocation>
        <location evidence="1">Cell membrane</location>
        <topology evidence="1">Multi-pass membrane protein</topology>
    </subcellularLocation>
</comment>